<keyword evidence="1" id="KW-0472">Membrane</keyword>
<keyword evidence="1" id="KW-1133">Transmembrane helix</keyword>
<comment type="caution">
    <text evidence="2">The sequence shown here is derived from an EMBL/GenBank/DDBJ whole genome shotgun (WGS) entry which is preliminary data.</text>
</comment>
<dbReference type="GO" id="GO:0042910">
    <property type="term" value="F:xenobiotic transmembrane transporter activity"/>
    <property type="evidence" value="ECO:0007669"/>
    <property type="project" value="TreeGrafter"/>
</dbReference>
<feature type="transmembrane region" description="Helical" evidence="1">
    <location>
        <begin position="875"/>
        <end position="897"/>
    </location>
</feature>
<name>A0A7V1LKW9_CALAY</name>
<dbReference type="Gene3D" id="3.30.2090.10">
    <property type="entry name" value="Multidrug efflux transporter AcrB TolC docking domain, DN and DC subdomains"/>
    <property type="match status" value="2"/>
</dbReference>
<feature type="transmembrane region" description="Helical" evidence="1">
    <location>
        <begin position="384"/>
        <end position="407"/>
    </location>
</feature>
<feature type="transmembrane region" description="Helical" evidence="1">
    <location>
        <begin position="520"/>
        <end position="540"/>
    </location>
</feature>
<feature type="transmembrane region" description="Helical" evidence="1">
    <location>
        <begin position="1004"/>
        <end position="1028"/>
    </location>
</feature>
<dbReference type="SUPFAM" id="SSF82693">
    <property type="entry name" value="Multidrug efflux transporter AcrB pore domain, PN1, PN2, PC1 and PC2 subdomains"/>
    <property type="match status" value="3"/>
</dbReference>
<dbReference type="Gene3D" id="1.20.1640.10">
    <property type="entry name" value="Multidrug efflux transporter AcrB transmembrane domain"/>
    <property type="match status" value="2"/>
</dbReference>
<feature type="transmembrane region" description="Helical" evidence="1">
    <location>
        <begin position="903"/>
        <end position="927"/>
    </location>
</feature>
<organism evidence="2">
    <name type="scientific">Caldithrix abyssi</name>
    <dbReference type="NCBI Taxonomy" id="187145"/>
    <lineage>
        <taxon>Bacteria</taxon>
        <taxon>Pseudomonadati</taxon>
        <taxon>Calditrichota</taxon>
        <taxon>Calditrichia</taxon>
        <taxon>Calditrichales</taxon>
        <taxon>Calditrichaceae</taxon>
        <taxon>Caldithrix</taxon>
    </lineage>
</organism>
<dbReference type="Pfam" id="PF00873">
    <property type="entry name" value="ACR_tran"/>
    <property type="match status" value="1"/>
</dbReference>
<dbReference type="PANTHER" id="PTHR32063:SF24">
    <property type="entry name" value="CATION EFFLUX SYSTEM (ACRB_ACRD_ACRF FAMILY)"/>
    <property type="match status" value="1"/>
</dbReference>
<dbReference type="Gene3D" id="3.30.70.1430">
    <property type="entry name" value="Multidrug efflux transporter AcrB pore domain"/>
    <property type="match status" value="2"/>
</dbReference>
<proteinExistence type="predicted"/>
<dbReference type="GO" id="GO:0005886">
    <property type="term" value="C:plasma membrane"/>
    <property type="evidence" value="ECO:0007669"/>
    <property type="project" value="TreeGrafter"/>
</dbReference>
<feature type="transmembrane region" description="Helical" evidence="1">
    <location>
        <begin position="458"/>
        <end position="482"/>
    </location>
</feature>
<evidence type="ECO:0000256" key="1">
    <source>
        <dbReference type="SAM" id="Phobius"/>
    </source>
</evidence>
<feature type="transmembrane region" description="Helical" evidence="1">
    <location>
        <begin position="331"/>
        <end position="349"/>
    </location>
</feature>
<gene>
    <name evidence="2" type="ORF">ENJ10_04155</name>
</gene>
<dbReference type="InterPro" id="IPR001036">
    <property type="entry name" value="Acrflvin-R"/>
</dbReference>
<protein>
    <submittedName>
        <fullName evidence="2">Efflux RND transporter permease subunit</fullName>
    </submittedName>
</protein>
<dbReference type="EMBL" id="DRLD01000113">
    <property type="protein sequence ID" value="HED09858.1"/>
    <property type="molecule type" value="Genomic_DNA"/>
</dbReference>
<feature type="transmembrane region" description="Helical" evidence="1">
    <location>
        <begin position="427"/>
        <end position="452"/>
    </location>
</feature>
<reference evidence="2" key="1">
    <citation type="journal article" date="2020" name="mSystems">
        <title>Genome- and Community-Level Interaction Insights into Carbon Utilization and Element Cycling Functions of Hydrothermarchaeota in Hydrothermal Sediment.</title>
        <authorList>
            <person name="Zhou Z."/>
            <person name="Liu Y."/>
            <person name="Xu W."/>
            <person name="Pan J."/>
            <person name="Luo Z.H."/>
            <person name="Li M."/>
        </authorList>
    </citation>
    <scope>NUCLEOTIDE SEQUENCE [LARGE SCALE GENOMIC DNA]</scope>
    <source>
        <strain evidence="2">HyVt-456</strain>
    </source>
</reference>
<feature type="transmembrane region" description="Helical" evidence="1">
    <location>
        <begin position="12"/>
        <end position="32"/>
    </location>
</feature>
<accession>A0A7V1LKW9</accession>
<dbReference type="Gene3D" id="3.30.70.1320">
    <property type="entry name" value="Multidrug efflux transporter AcrB pore domain like"/>
    <property type="match status" value="1"/>
</dbReference>
<dbReference type="Gene3D" id="3.30.70.1440">
    <property type="entry name" value="Multidrug efflux transporter AcrB pore domain"/>
    <property type="match status" value="1"/>
</dbReference>
<feature type="transmembrane region" description="Helical" evidence="1">
    <location>
        <begin position="356"/>
        <end position="378"/>
    </location>
</feature>
<feature type="transmembrane region" description="Helical" evidence="1">
    <location>
        <begin position="955"/>
        <end position="975"/>
    </location>
</feature>
<keyword evidence="1" id="KW-0812">Transmembrane</keyword>
<evidence type="ECO:0000313" key="2">
    <source>
        <dbReference type="EMBL" id="HED09858.1"/>
    </source>
</evidence>
<dbReference type="SUPFAM" id="SSF82714">
    <property type="entry name" value="Multidrug efflux transporter AcrB TolC docking domain, DN and DC subdomains"/>
    <property type="match status" value="2"/>
</dbReference>
<dbReference type="PANTHER" id="PTHR32063">
    <property type="match status" value="1"/>
</dbReference>
<feature type="transmembrane region" description="Helical" evidence="1">
    <location>
        <begin position="849"/>
        <end position="868"/>
    </location>
</feature>
<dbReference type="SUPFAM" id="SSF82866">
    <property type="entry name" value="Multidrug efflux transporter AcrB transmembrane domain"/>
    <property type="match status" value="2"/>
</dbReference>
<dbReference type="AlphaFoldDB" id="A0A7V1LKW9"/>
<sequence>MKITNISLKFKTSIFVLLLLISISGLVSYVGLPVESFPSIKQPMVIVSVPYVGVSPEDMETLVANPIEKKLKEITKISELKSTSQEGFTNITAKFESDMDIDEAVRKVREKVDQAKPDLPSDVDEPIVQEVNFENIPIMLISIVGNHSLVRLKKIAEDLQDRFEQIPGVLEVKLSGGLEREVKVNLNPYRLKYYNLGTEDVIKAIRNENLTMPGGAIEGGSLRFSVRIPGEFKNIVELKSIVVKRKAGRAIYLGDLADIYFGFKDQNSYARINKKPTVSLSILKRSGENIINISNRVKQILKEEQSRFPAGVSYVISNDQSRDIRRMVNDLENNIISGLILVVLVLYFFMGARNGFLVGIAIPLSMLLSFIVIDAMGYTLNMMVLFSLILALGMLVDNAIVIIENIYRHHQEGKNLMQAAQDGTAEVGVAVTTSTITTLAAFSPMVFWPGVIGEFMSYLPVTLIITLSASLLVGLVFNPVIASSFLRLDRKMDSLPGNRFLEYILPKYEKTMTLALGNRALVMWTTVSLYLGMIFLYFFFGHGIEFFPDLEPKQAWVKIDMANGTRLEATDKVVREVENRIGNTPDMKYYVSDVGHQTNMNDFSGGGARTPHKAQVTVDFVDRSERHQNSFITLKEVAAKVRNIPGAQVDVTKPQDGPPTGNAVEINIKGDDFAVLDKISGELQNKIRNIDGLVKLKDNYEVGKPELRIRIDREKAALFGLNTSKIAKAVRTAINGTEASKFRVGTDEYDITVRFDEKYRNDIAGLINMNIFNKGVQYPLANFARVEMASGLTRVNHNDRDRVVTITGDAFGRNSAEVLADVKAAIAGYVPPEGYSIYFGGQDVEQEKAWAFLSRAFLIAIFLIFFILVAQFNSVILPVAIMVSVLLSFFGVFFGLMVTGYPFGIIMTGIGIISLAGVVVNNAIVLIDYIQKLQERGIAKREAIIRAGKTRMRPVLLTAITTILGLVPLTIGLNIDFIGIMKLDFHNVIEIGADSSQWWSNMGVAVIFGLFFATALTLIVVPVMYEILTDWSDRFSKRFARPAPREETVQS</sequence>
<dbReference type="InterPro" id="IPR027463">
    <property type="entry name" value="AcrB_DN_DC_subdom"/>
</dbReference>
<dbReference type="PRINTS" id="PR00702">
    <property type="entry name" value="ACRIFLAVINRP"/>
</dbReference>
<dbReference type="Proteomes" id="UP000886005">
    <property type="component" value="Unassembled WGS sequence"/>
</dbReference>